<dbReference type="InParanoid" id="A0A1I7VZV7"/>
<name>A0A1I7VZV7_LOALO</name>
<dbReference type="InterPro" id="IPR036047">
    <property type="entry name" value="F-box-like_dom_sf"/>
</dbReference>
<dbReference type="SUPFAM" id="SSF52047">
    <property type="entry name" value="RNI-like"/>
    <property type="match status" value="1"/>
</dbReference>
<proteinExistence type="predicted"/>
<reference evidence="2" key="2">
    <citation type="submission" date="2016-11" db="UniProtKB">
        <authorList>
            <consortium name="WormBaseParasite"/>
        </authorList>
    </citation>
    <scope>IDENTIFICATION</scope>
</reference>
<dbReference type="OrthoDB" id="5828333at2759"/>
<reference evidence="1" key="1">
    <citation type="submission" date="2012-04" db="EMBL/GenBank/DDBJ databases">
        <title>The Genome Sequence of Loa loa.</title>
        <authorList>
            <consortium name="The Broad Institute Genome Sequencing Platform"/>
            <consortium name="Broad Institute Genome Sequencing Center for Infectious Disease"/>
            <person name="Nutman T.B."/>
            <person name="Fink D.L."/>
            <person name="Russ C."/>
            <person name="Young S."/>
            <person name="Zeng Q."/>
            <person name="Gargeya S."/>
            <person name="Alvarado L."/>
            <person name="Berlin A."/>
            <person name="Chapman S.B."/>
            <person name="Chen Z."/>
            <person name="Freedman E."/>
            <person name="Gellesch M."/>
            <person name="Goldberg J."/>
            <person name="Griggs A."/>
            <person name="Gujja S."/>
            <person name="Heilman E.R."/>
            <person name="Heiman D."/>
            <person name="Howarth C."/>
            <person name="Mehta T."/>
            <person name="Neiman D."/>
            <person name="Pearson M."/>
            <person name="Roberts A."/>
            <person name="Saif S."/>
            <person name="Shea T."/>
            <person name="Shenoy N."/>
            <person name="Sisk P."/>
            <person name="Stolte C."/>
            <person name="Sykes S."/>
            <person name="White J."/>
            <person name="Yandava C."/>
            <person name="Haas B."/>
            <person name="Henn M.R."/>
            <person name="Nusbaum C."/>
            <person name="Birren B."/>
        </authorList>
    </citation>
    <scope>NUCLEOTIDE SEQUENCE [LARGE SCALE GENOMIC DNA]</scope>
</reference>
<evidence type="ECO:0000313" key="2">
    <source>
        <dbReference type="WBParaSite" id="EN70_8106"/>
    </source>
</evidence>
<gene>
    <name evidence="2" type="primary">LOAG_02637</name>
</gene>
<evidence type="ECO:0000313" key="1">
    <source>
        <dbReference type="Proteomes" id="UP000095285"/>
    </source>
</evidence>
<dbReference type="Proteomes" id="UP000095285">
    <property type="component" value="Unassembled WGS sequence"/>
</dbReference>
<dbReference type="Gene3D" id="3.80.10.10">
    <property type="entry name" value="Ribonuclease Inhibitor"/>
    <property type="match status" value="1"/>
</dbReference>
<keyword evidence="1" id="KW-1185">Reference proteome</keyword>
<organism evidence="1 2">
    <name type="scientific">Loa loa</name>
    <name type="common">Eye worm</name>
    <name type="synonym">Filaria loa</name>
    <dbReference type="NCBI Taxonomy" id="7209"/>
    <lineage>
        <taxon>Eukaryota</taxon>
        <taxon>Metazoa</taxon>
        <taxon>Ecdysozoa</taxon>
        <taxon>Nematoda</taxon>
        <taxon>Chromadorea</taxon>
        <taxon>Rhabditida</taxon>
        <taxon>Spirurina</taxon>
        <taxon>Spiruromorpha</taxon>
        <taxon>Filarioidea</taxon>
        <taxon>Onchocercidae</taxon>
        <taxon>Loa</taxon>
    </lineage>
</organism>
<dbReference type="InterPro" id="IPR032675">
    <property type="entry name" value="LRR_dom_sf"/>
</dbReference>
<sequence>MDVTLSHSFTPMIGQVAISSTCKKLSDKLKRKNYQRHSIWIQAKRIFRKRLLSRIVKNNAHNMELALSVESTEDNLETKPNIVGSSDSMHRLLAPVLMQVFPYLDIYDRIRLRRVCRLTEEIFHQSLISLPPIKLQGASLDNIEVWTDHSDLIIQLLVPEYSFTPETVTNGVIIIKDWQAELLVQRIGIKMFVTIEGKIEVEIFVAKRVDYIEHLWLETPINGELCDALLKEVSRTNLVENARWRKLKMDKMTIVGSDDDDCEVISKIMSHFSSSLRELCFRHICMDFGLYCEEFWDGVKQCQQLRQFQYQTCHLDSFSHMYLQHALDEKNLITLEIGGVEYLSSTILSKILANATIRHLAIVCPYIKFHSYLQNGINKALKRLETLLIQCTASFDLDSLTERECVIQVLQEMPYGGVLQIIHISENNVAQAARIMSYWLEIARETMSSVKLKLSGISQNRIDQAIGRLLRKCNNVFKVAFKGSSLMLTRGKGNVCILDKYMWFGEDDID</sequence>
<dbReference type="SUPFAM" id="SSF81383">
    <property type="entry name" value="F-box domain"/>
    <property type="match status" value="1"/>
</dbReference>
<protein>
    <submittedName>
        <fullName evidence="2">F-box domain-containing protein</fullName>
    </submittedName>
</protein>
<dbReference type="AlphaFoldDB" id="A0A1I7VZV7"/>
<accession>A0A1I7VZV7</accession>
<dbReference type="WBParaSite" id="EN70_8106">
    <property type="protein sequence ID" value="EN70_8106"/>
    <property type="gene ID" value="EN70_8106"/>
</dbReference>